<dbReference type="SUPFAM" id="SSF48452">
    <property type="entry name" value="TPR-like"/>
    <property type="match status" value="1"/>
</dbReference>
<dbReference type="InterPro" id="IPR005158">
    <property type="entry name" value="BTAD"/>
</dbReference>
<name>A0ABT2CLT7_9ACTN</name>
<feature type="DNA-binding region" description="OmpR/PhoB-type" evidence="6">
    <location>
        <begin position="1"/>
        <end position="97"/>
    </location>
</feature>
<comment type="similarity">
    <text evidence="1">Belongs to the AfsR/DnrI/RedD regulatory family.</text>
</comment>
<evidence type="ECO:0000259" key="7">
    <source>
        <dbReference type="PROSITE" id="PS51755"/>
    </source>
</evidence>
<dbReference type="PROSITE" id="PS51755">
    <property type="entry name" value="OMPR_PHOB"/>
    <property type="match status" value="1"/>
</dbReference>
<sequence>MKVDVLGPLEVSDDGVPVRIPGEKLRAIVAVLALSPGRPVSRNDLIDELWGEEPPRNAENSLHGHIARLRRVLATRSGKPDLREIIETSPSGYALTSTGIEVDAARFEELVRRADLLGDGALEEAAALLTEATGLWRGPALVDTGQGAICRMAYTRLQQTRITACEKLFDVRLKLNQHRSLISDLEQMHAMHPFHERFCAQLITALCRSGRQADALDAYSQMCERLSHSLGLDPGRELQSKFYGILRQDPALL</sequence>
<gene>
    <name evidence="8" type="ORF">NX801_22510</name>
</gene>
<evidence type="ECO:0000256" key="4">
    <source>
        <dbReference type="ARBA" id="ARBA00023125"/>
    </source>
</evidence>
<protein>
    <submittedName>
        <fullName evidence="8">AfsR/SARP family transcriptional regulator</fullName>
    </submittedName>
</protein>
<reference evidence="8" key="1">
    <citation type="submission" date="2022-08" db="EMBL/GenBank/DDBJ databases">
        <authorList>
            <person name="Somphong A."/>
            <person name="Phongsopitanun W."/>
        </authorList>
    </citation>
    <scope>NUCLEOTIDE SEQUENCE</scope>
    <source>
        <strain evidence="8">LP05-1</strain>
    </source>
</reference>
<dbReference type="Proteomes" id="UP001431313">
    <property type="component" value="Unassembled WGS sequence"/>
</dbReference>
<dbReference type="SMART" id="SM00862">
    <property type="entry name" value="Trans_reg_C"/>
    <property type="match status" value="1"/>
</dbReference>
<dbReference type="InterPro" id="IPR011990">
    <property type="entry name" value="TPR-like_helical_dom_sf"/>
</dbReference>
<dbReference type="SUPFAM" id="SSF46894">
    <property type="entry name" value="C-terminal effector domain of the bipartite response regulators"/>
    <property type="match status" value="1"/>
</dbReference>
<dbReference type="PANTHER" id="PTHR35807:SF1">
    <property type="entry name" value="TRANSCRIPTIONAL REGULATOR REDD"/>
    <property type="match status" value="1"/>
</dbReference>
<dbReference type="CDD" id="cd00383">
    <property type="entry name" value="trans_reg_C"/>
    <property type="match status" value="1"/>
</dbReference>
<dbReference type="Pfam" id="PF03704">
    <property type="entry name" value="BTAD"/>
    <property type="match status" value="1"/>
</dbReference>
<dbReference type="SMART" id="SM01043">
    <property type="entry name" value="BTAD"/>
    <property type="match status" value="1"/>
</dbReference>
<evidence type="ECO:0000256" key="6">
    <source>
        <dbReference type="PROSITE-ProRule" id="PRU01091"/>
    </source>
</evidence>
<feature type="domain" description="OmpR/PhoB-type" evidence="7">
    <location>
        <begin position="1"/>
        <end position="97"/>
    </location>
</feature>
<dbReference type="InterPro" id="IPR036388">
    <property type="entry name" value="WH-like_DNA-bd_sf"/>
</dbReference>
<dbReference type="Gene3D" id="1.10.10.10">
    <property type="entry name" value="Winged helix-like DNA-binding domain superfamily/Winged helix DNA-binding domain"/>
    <property type="match status" value="1"/>
</dbReference>
<dbReference type="RefSeq" id="WP_258789645.1">
    <property type="nucleotide sequence ID" value="NZ_JANUGQ010000021.1"/>
</dbReference>
<evidence type="ECO:0000313" key="9">
    <source>
        <dbReference type="Proteomes" id="UP001431313"/>
    </source>
</evidence>
<evidence type="ECO:0000256" key="1">
    <source>
        <dbReference type="ARBA" id="ARBA00005820"/>
    </source>
</evidence>
<keyword evidence="2" id="KW-0902">Two-component regulatory system</keyword>
<dbReference type="CDD" id="cd15831">
    <property type="entry name" value="BTAD"/>
    <property type="match status" value="1"/>
</dbReference>
<evidence type="ECO:0000256" key="3">
    <source>
        <dbReference type="ARBA" id="ARBA00023015"/>
    </source>
</evidence>
<evidence type="ECO:0000256" key="5">
    <source>
        <dbReference type="ARBA" id="ARBA00023163"/>
    </source>
</evidence>
<keyword evidence="9" id="KW-1185">Reference proteome</keyword>
<dbReference type="InterPro" id="IPR016032">
    <property type="entry name" value="Sig_transdc_resp-reg_C-effctor"/>
</dbReference>
<comment type="caution">
    <text evidence="8">The sequence shown here is derived from an EMBL/GenBank/DDBJ whole genome shotgun (WGS) entry which is preliminary data.</text>
</comment>
<dbReference type="InterPro" id="IPR001867">
    <property type="entry name" value="OmpR/PhoB-type_DNA-bd"/>
</dbReference>
<accession>A0ABT2CLT7</accession>
<keyword evidence="4 6" id="KW-0238">DNA-binding</keyword>
<keyword evidence="5" id="KW-0804">Transcription</keyword>
<dbReference type="Gene3D" id="1.25.40.10">
    <property type="entry name" value="Tetratricopeptide repeat domain"/>
    <property type="match status" value="1"/>
</dbReference>
<dbReference type="EMBL" id="JANUGQ010000021">
    <property type="protein sequence ID" value="MCS0638375.1"/>
    <property type="molecule type" value="Genomic_DNA"/>
</dbReference>
<evidence type="ECO:0000256" key="2">
    <source>
        <dbReference type="ARBA" id="ARBA00023012"/>
    </source>
</evidence>
<proteinExistence type="inferred from homology"/>
<dbReference type="InterPro" id="IPR051677">
    <property type="entry name" value="AfsR-DnrI-RedD_regulator"/>
</dbReference>
<dbReference type="PANTHER" id="PTHR35807">
    <property type="entry name" value="TRANSCRIPTIONAL REGULATOR REDD-RELATED"/>
    <property type="match status" value="1"/>
</dbReference>
<dbReference type="Pfam" id="PF00486">
    <property type="entry name" value="Trans_reg_C"/>
    <property type="match status" value="1"/>
</dbReference>
<evidence type="ECO:0000313" key="8">
    <source>
        <dbReference type="EMBL" id="MCS0638375.1"/>
    </source>
</evidence>
<organism evidence="8 9">
    <name type="scientific">Streptomyces pyxinae</name>
    <dbReference type="NCBI Taxonomy" id="2970734"/>
    <lineage>
        <taxon>Bacteria</taxon>
        <taxon>Bacillati</taxon>
        <taxon>Actinomycetota</taxon>
        <taxon>Actinomycetes</taxon>
        <taxon>Kitasatosporales</taxon>
        <taxon>Streptomycetaceae</taxon>
        <taxon>Streptomyces</taxon>
    </lineage>
</organism>
<keyword evidence="3" id="KW-0805">Transcription regulation</keyword>